<comment type="caution">
    <text evidence="2">The sequence shown here is derived from an EMBL/GenBank/DDBJ whole genome shotgun (WGS) entry which is preliminary data.</text>
</comment>
<evidence type="ECO:0000313" key="2">
    <source>
        <dbReference type="EMBL" id="OLY83994.1"/>
    </source>
</evidence>
<dbReference type="EMBL" id="LSSL01000668">
    <property type="protein sequence ID" value="OLY83994.1"/>
    <property type="molecule type" value="Genomic_DNA"/>
</dbReference>
<dbReference type="Proteomes" id="UP000187455">
    <property type="component" value="Unassembled WGS sequence"/>
</dbReference>
<sequence>MSGLGASMIYRVGSVYGLFSSLKEFSSNKEYVNIRQAMKDIQREVMNARGIDNSPSVLPTRKPNFSKLPPSTPASDSGFSNSGEQADPLVDPWGSQNDYSSQNSSWDRPDFDSQNSNKSEYEDQNGDYVYNEKKWN</sequence>
<evidence type="ECO:0000313" key="3">
    <source>
        <dbReference type="Proteomes" id="UP000187455"/>
    </source>
</evidence>
<gene>
    <name evidence="2" type="ORF">AYI68_g1854</name>
</gene>
<dbReference type="OrthoDB" id="5717749at2759"/>
<feature type="compositionally biased region" description="Polar residues" evidence="1">
    <location>
        <begin position="94"/>
        <end position="118"/>
    </location>
</feature>
<dbReference type="AlphaFoldDB" id="A0A1R0H4I0"/>
<protein>
    <submittedName>
        <fullName evidence="2">Uncharacterized protein</fullName>
    </submittedName>
</protein>
<accession>A0A1R0H4I0</accession>
<feature type="region of interest" description="Disordered" evidence="1">
    <location>
        <begin position="46"/>
        <end position="136"/>
    </location>
</feature>
<name>A0A1R0H4I0_9FUNG</name>
<keyword evidence="3" id="KW-1185">Reference proteome</keyword>
<reference evidence="2 3" key="1">
    <citation type="journal article" date="2016" name="Mol. Biol. Evol.">
        <title>Genome-Wide Survey of Gut Fungi (Harpellales) Reveals the First Horizontally Transferred Ubiquitin Gene from a Mosquito Host.</title>
        <authorList>
            <person name="Wang Y."/>
            <person name="White M.M."/>
            <person name="Kvist S."/>
            <person name="Moncalvo J.M."/>
        </authorList>
    </citation>
    <scope>NUCLEOTIDE SEQUENCE [LARGE SCALE GENOMIC DNA]</scope>
    <source>
        <strain evidence="2 3">ALG-7-W6</strain>
    </source>
</reference>
<feature type="compositionally biased region" description="Polar residues" evidence="1">
    <location>
        <begin position="73"/>
        <end position="84"/>
    </location>
</feature>
<organism evidence="2 3">
    <name type="scientific">Smittium mucronatum</name>
    <dbReference type="NCBI Taxonomy" id="133383"/>
    <lineage>
        <taxon>Eukaryota</taxon>
        <taxon>Fungi</taxon>
        <taxon>Fungi incertae sedis</taxon>
        <taxon>Zoopagomycota</taxon>
        <taxon>Kickxellomycotina</taxon>
        <taxon>Harpellomycetes</taxon>
        <taxon>Harpellales</taxon>
        <taxon>Legeriomycetaceae</taxon>
        <taxon>Smittium</taxon>
    </lineage>
</organism>
<proteinExistence type="predicted"/>
<evidence type="ECO:0000256" key="1">
    <source>
        <dbReference type="SAM" id="MobiDB-lite"/>
    </source>
</evidence>